<evidence type="ECO:0000313" key="2">
    <source>
        <dbReference type="EMBL" id="CAD6924756.1"/>
    </source>
</evidence>
<evidence type="ECO:0000313" key="5">
    <source>
        <dbReference type="Proteomes" id="UP000836402"/>
    </source>
</evidence>
<reference evidence="3" key="1">
    <citation type="submission" date="2016-04" db="EMBL/GenBank/DDBJ databases">
        <authorList>
            <person name="Nguyen H.D."/>
            <person name="Kesanakurti P."/>
            <person name="Cullis J."/>
            <person name="Levesque C.A."/>
            <person name="Hambleton S."/>
        </authorList>
    </citation>
    <scope>NUCLEOTIDE SEQUENCE</scope>
    <source>
        <strain evidence="3">DAOMC 238032</strain>
    </source>
</reference>
<dbReference type="Proteomes" id="UP000077671">
    <property type="component" value="Unassembled WGS sequence"/>
</dbReference>
<dbReference type="EMBL" id="CAJHJG010002937">
    <property type="protein sequence ID" value="CAD6924756.1"/>
    <property type="molecule type" value="Genomic_DNA"/>
</dbReference>
<accession>A0A177T2L7</accession>
<evidence type="ECO:0000313" key="4">
    <source>
        <dbReference type="Proteomes" id="UP000077671"/>
    </source>
</evidence>
<feature type="region of interest" description="Disordered" evidence="1">
    <location>
        <begin position="1"/>
        <end position="54"/>
    </location>
</feature>
<protein>
    <submittedName>
        <fullName evidence="3">Uncharacterized protein</fullName>
    </submittedName>
</protein>
<comment type="caution">
    <text evidence="3">The sequence shown here is derived from an EMBL/GenBank/DDBJ whole genome shotgun (WGS) entry which is preliminary data.</text>
</comment>
<name>A0A177T2L7_9BASI</name>
<reference evidence="3" key="2">
    <citation type="journal article" date="2019" name="IMA Fungus">
        <title>Genome sequencing and comparison of five Tilletia species to identify candidate genes for the detection of regulated species infecting wheat.</title>
        <authorList>
            <person name="Nguyen H.D.T."/>
            <person name="Sultana T."/>
            <person name="Kesanakurti P."/>
            <person name="Hambleton S."/>
        </authorList>
    </citation>
    <scope>NUCLEOTIDE SEQUENCE</scope>
    <source>
        <strain evidence="3">DAOMC 238032</strain>
    </source>
</reference>
<keyword evidence="5" id="KW-1185">Reference proteome</keyword>
<evidence type="ECO:0000313" key="3">
    <source>
        <dbReference type="EMBL" id="KAE8240987.1"/>
    </source>
</evidence>
<dbReference type="EMBL" id="LWDD02002367">
    <property type="protein sequence ID" value="KAE8240987.1"/>
    <property type="molecule type" value="Genomic_DNA"/>
</dbReference>
<reference evidence="2" key="3">
    <citation type="submission" date="2020-10" db="EMBL/GenBank/DDBJ databases">
        <authorList>
            <person name="Sedaghatjoo S."/>
        </authorList>
    </citation>
    <scope>NUCLEOTIDE SEQUENCE</scope>
    <source>
        <strain evidence="2">AZH3</strain>
    </source>
</reference>
<gene>
    <name evidence="3" type="ORF">A4X03_0g8241</name>
    <name evidence="2" type="ORF">JKIAZH3_G1952</name>
</gene>
<proteinExistence type="predicted"/>
<dbReference type="AlphaFoldDB" id="A0A177T2L7"/>
<dbReference type="Proteomes" id="UP000836402">
    <property type="component" value="Unassembled WGS sequence"/>
</dbReference>
<sequence length="177" mass="18680">MTKTRTRSASNAPGAPTTPTPKGPTPARRNAASADLEDPPARPRPAASSSTVGYLDAHNGTHSFTFSVASATTDDLVSEPTTRVKTLDERLRACDRKVSQSVEAARAESVSLCEEQAAHLKTKQQLALLEVTSEANNNAAKKTLAMEHDAHAATRAGLHTLQASLRALFALLPSAEV</sequence>
<organism evidence="3 4">
    <name type="scientific">Tilletia caries</name>
    <name type="common">wheat bunt fungus</name>
    <dbReference type="NCBI Taxonomy" id="13290"/>
    <lineage>
        <taxon>Eukaryota</taxon>
        <taxon>Fungi</taxon>
        <taxon>Dikarya</taxon>
        <taxon>Basidiomycota</taxon>
        <taxon>Ustilaginomycotina</taxon>
        <taxon>Exobasidiomycetes</taxon>
        <taxon>Tilletiales</taxon>
        <taxon>Tilletiaceae</taxon>
        <taxon>Tilletia</taxon>
    </lineage>
</organism>
<evidence type="ECO:0000256" key="1">
    <source>
        <dbReference type="SAM" id="MobiDB-lite"/>
    </source>
</evidence>